<dbReference type="EMBL" id="CP000747">
    <property type="protein sequence ID" value="ACG77077.1"/>
    <property type="molecule type" value="Genomic_DNA"/>
</dbReference>
<keyword evidence="7 12" id="KW-0812">Transmembrane</keyword>
<evidence type="ECO:0000256" key="5">
    <source>
        <dbReference type="ARBA" id="ARBA00022475"/>
    </source>
</evidence>
<feature type="transmembrane region" description="Helical" evidence="12">
    <location>
        <begin position="158"/>
        <end position="183"/>
    </location>
</feature>
<evidence type="ECO:0000256" key="6">
    <source>
        <dbReference type="ARBA" id="ARBA00022519"/>
    </source>
</evidence>
<dbReference type="GO" id="GO:0015627">
    <property type="term" value="C:type II protein secretion system complex"/>
    <property type="evidence" value="ECO:0007669"/>
    <property type="project" value="InterPro"/>
</dbReference>
<evidence type="ECO:0000256" key="4">
    <source>
        <dbReference type="ARBA" id="ARBA00022448"/>
    </source>
</evidence>
<dbReference type="Proteomes" id="UP000001868">
    <property type="component" value="Chromosome"/>
</dbReference>
<dbReference type="eggNOG" id="ENOG5030EVS">
    <property type="taxonomic scope" value="Bacteria"/>
</dbReference>
<dbReference type="InterPro" id="IPR022792">
    <property type="entry name" value="T2SS_protein-GspN"/>
</dbReference>
<sequence length="376" mass="37989">MGGAHAPRAGPAGRPGGGAGALHPVVRRPPAARPGAGGRRAALRPGAAGRGRSARGRPRHPGAGARGAGPQGGGLAGRGGERVGRRRGPHLGPGRARPRRRGAGGGRRRLAWAALPMARGPSAGLRRDAGAPCGRQGRAGDAVGGRHLRRDRTLMGRILTAGALVFLAALVLLAPLRVALGWMDLDSLSARRAEGTIWSGRLTAASWRGLGLGDPQVGLDPLRGGVRVRADGEVRGTAVLRPGGLADADAVLPLARIAPGLPLRGELALADADVRMDAGRCGSARGRVEVRGARFGPAAVTLAGPLACREGRLVAPLAGEAAGVVVEVTLSLDGAGRYEAVTRLRATDPAVLAAAGAAGFERGLDGFARTDRGVLR</sequence>
<evidence type="ECO:0000256" key="11">
    <source>
        <dbReference type="SAM" id="MobiDB-lite"/>
    </source>
</evidence>
<organism evidence="13 14">
    <name type="scientific">Phenylobacterium zucineum (strain HLK1)</name>
    <dbReference type="NCBI Taxonomy" id="450851"/>
    <lineage>
        <taxon>Bacteria</taxon>
        <taxon>Pseudomonadati</taxon>
        <taxon>Pseudomonadota</taxon>
        <taxon>Alphaproteobacteria</taxon>
        <taxon>Caulobacterales</taxon>
        <taxon>Caulobacteraceae</taxon>
        <taxon>Phenylobacterium</taxon>
    </lineage>
</organism>
<feature type="region of interest" description="Disordered" evidence="11">
    <location>
        <begin position="1"/>
        <end position="108"/>
    </location>
</feature>
<dbReference type="Pfam" id="PF01203">
    <property type="entry name" value="T2SSN"/>
    <property type="match status" value="1"/>
</dbReference>
<evidence type="ECO:0000256" key="9">
    <source>
        <dbReference type="ARBA" id="ARBA00023136"/>
    </source>
</evidence>
<comment type="subcellular location">
    <subcellularLocation>
        <location evidence="1">Cell inner membrane</location>
    </subcellularLocation>
</comment>
<dbReference type="KEGG" id="pzu:PHZ_c0663"/>
<feature type="compositionally biased region" description="Low complexity" evidence="11">
    <location>
        <begin position="1"/>
        <end position="12"/>
    </location>
</feature>
<evidence type="ECO:0000256" key="7">
    <source>
        <dbReference type="ARBA" id="ARBA00022692"/>
    </source>
</evidence>
<accession>B4RFJ6</accession>
<comment type="similarity">
    <text evidence="2">Belongs to the GSP N family.</text>
</comment>
<gene>
    <name evidence="13" type="ordered locus">PHZ_c0663</name>
</gene>
<feature type="compositionally biased region" description="Basic residues" evidence="11">
    <location>
        <begin position="96"/>
        <end position="108"/>
    </location>
</feature>
<dbReference type="STRING" id="450851.PHZ_c0663"/>
<reference evidence="13 14" key="1">
    <citation type="journal article" date="2008" name="BMC Genomics">
        <title>Complete genome of Phenylobacterium zucineum - a novel facultative intracellular bacterium isolated from human erythroleukemia cell line K562.</title>
        <authorList>
            <person name="Luo Y."/>
            <person name="Xu X."/>
            <person name="Ding Z."/>
            <person name="Liu Z."/>
            <person name="Zhang B."/>
            <person name="Yan Z."/>
            <person name="Sun J."/>
            <person name="Hu S."/>
            <person name="Hu X."/>
        </authorList>
    </citation>
    <scope>NUCLEOTIDE SEQUENCE [LARGE SCALE GENOMIC DNA]</scope>
    <source>
        <strain evidence="13 14">HLK1</strain>
    </source>
</reference>
<dbReference type="AlphaFoldDB" id="B4RFJ6"/>
<evidence type="ECO:0000313" key="13">
    <source>
        <dbReference type="EMBL" id="ACG77077.1"/>
    </source>
</evidence>
<evidence type="ECO:0000313" key="14">
    <source>
        <dbReference type="Proteomes" id="UP000001868"/>
    </source>
</evidence>
<evidence type="ECO:0000256" key="10">
    <source>
        <dbReference type="ARBA" id="ARBA00030772"/>
    </source>
</evidence>
<evidence type="ECO:0000256" key="8">
    <source>
        <dbReference type="ARBA" id="ARBA00022927"/>
    </source>
</evidence>
<keyword evidence="8" id="KW-0653">Protein transport</keyword>
<evidence type="ECO:0000256" key="2">
    <source>
        <dbReference type="ARBA" id="ARBA00007208"/>
    </source>
</evidence>
<keyword evidence="12" id="KW-1133">Transmembrane helix</keyword>
<dbReference type="HOGENOM" id="CLU_735399_0_0_5"/>
<name>B4RFJ6_PHEZH</name>
<protein>
    <recommendedName>
        <fullName evidence="3">Type II secretion system protein N</fullName>
    </recommendedName>
    <alternativeName>
        <fullName evidence="10">General secretion pathway protein N</fullName>
    </alternativeName>
</protein>
<keyword evidence="9 12" id="KW-0472">Membrane</keyword>
<feature type="compositionally biased region" description="Low complexity" evidence="11">
    <location>
        <begin position="39"/>
        <end position="51"/>
    </location>
</feature>
<feature type="region of interest" description="Disordered" evidence="11">
    <location>
        <begin position="123"/>
        <end position="143"/>
    </location>
</feature>
<keyword evidence="5" id="KW-1003">Cell membrane</keyword>
<evidence type="ECO:0000256" key="3">
    <source>
        <dbReference type="ARBA" id="ARBA00021563"/>
    </source>
</evidence>
<evidence type="ECO:0000256" key="1">
    <source>
        <dbReference type="ARBA" id="ARBA00004533"/>
    </source>
</evidence>
<keyword evidence="14" id="KW-1185">Reference proteome</keyword>
<keyword evidence="6" id="KW-0997">Cell inner membrane</keyword>
<feature type="compositionally biased region" description="Gly residues" evidence="11">
    <location>
        <begin position="64"/>
        <end position="78"/>
    </location>
</feature>
<keyword evidence="4" id="KW-0813">Transport</keyword>
<dbReference type="GO" id="GO:0005886">
    <property type="term" value="C:plasma membrane"/>
    <property type="evidence" value="ECO:0007669"/>
    <property type="project" value="UniProtKB-SubCell"/>
</dbReference>
<proteinExistence type="inferred from homology"/>
<evidence type="ECO:0000256" key="12">
    <source>
        <dbReference type="SAM" id="Phobius"/>
    </source>
</evidence>
<dbReference type="GO" id="GO:0015628">
    <property type="term" value="P:protein secretion by the type II secretion system"/>
    <property type="evidence" value="ECO:0007669"/>
    <property type="project" value="InterPro"/>
</dbReference>